<dbReference type="PANTHER" id="PTHR16133">
    <property type="entry name" value="SOLUTE CARRIER FAMILY 39 ZINC TRANSPORTER , MEMBER 9-RELATED"/>
    <property type="match status" value="1"/>
</dbReference>
<feature type="transmembrane region" description="Helical" evidence="7">
    <location>
        <begin position="191"/>
        <end position="216"/>
    </location>
</feature>
<dbReference type="GO" id="GO:0006829">
    <property type="term" value="P:zinc ion transport"/>
    <property type="evidence" value="ECO:0007669"/>
    <property type="project" value="InterPro"/>
</dbReference>
<evidence type="ECO:0000256" key="2">
    <source>
        <dbReference type="ARBA" id="ARBA00004394"/>
    </source>
</evidence>
<organism evidence="8 9">
    <name type="scientific">[Candida] railenensis</name>
    <dbReference type="NCBI Taxonomy" id="45579"/>
    <lineage>
        <taxon>Eukaryota</taxon>
        <taxon>Fungi</taxon>
        <taxon>Dikarya</taxon>
        <taxon>Ascomycota</taxon>
        <taxon>Saccharomycotina</taxon>
        <taxon>Pichiomycetes</taxon>
        <taxon>Debaryomycetaceae</taxon>
        <taxon>Kurtzmaniella</taxon>
    </lineage>
</organism>
<feature type="transmembrane region" description="Helical" evidence="7">
    <location>
        <begin position="7"/>
        <end position="29"/>
    </location>
</feature>
<evidence type="ECO:0000256" key="3">
    <source>
        <dbReference type="ARBA" id="ARBA00022692"/>
    </source>
</evidence>
<dbReference type="InterPro" id="IPR045891">
    <property type="entry name" value="ZIP9"/>
</dbReference>
<keyword evidence="6 7" id="KW-0472">Membrane</keyword>
<evidence type="ECO:0000256" key="7">
    <source>
        <dbReference type="SAM" id="Phobius"/>
    </source>
</evidence>
<dbReference type="InterPro" id="IPR003689">
    <property type="entry name" value="ZIP"/>
</dbReference>
<comment type="subcellular location">
    <subcellularLocation>
        <location evidence="1">Endomembrane system</location>
        <topology evidence="1">Multi-pass membrane protein</topology>
    </subcellularLocation>
    <subcellularLocation>
        <location evidence="2">Golgi apparatus membrane</location>
    </subcellularLocation>
</comment>
<name>A0A9P0QRE8_9ASCO</name>
<keyword evidence="5" id="KW-0333">Golgi apparatus</keyword>
<accession>A0A9P0QRE8</accession>
<evidence type="ECO:0000313" key="9">
    <source>
        <dbReference type="Proteomes" id="UP000837801"/>
    </source>
</evidence>
<feature type="transmembrane region" description="Helical" evidence="7">
    <location>
        <begin position="228"/>
        <end position="246"/>
    </location>
</feature>
<evidence type="ECO:0000256" key="5">
    <source>
        <dbReference type="ARBA" id="ARBA00023034"/>
    </source>
</evidence>
<dbReference type="GO" id="GO:0000139">
    <property type="term" value="C:Golgi membrane"/>
    <property type="evidence" value="ECO:0007669"/>
    <property type="project" value="UniProtKB-SubCell"/>
</dbReference>
<evidence type="ECO:0000256" key="4">
    <source>
        <dbReference type="ARBA" id="ARBA00022989"/>
    </source>
</evidence>
<keyword evidence="4 7" id="KW-1133">Transmembrane helix</keyword>
<protein>
    <submittedName>
        <fullName evidence="8">Metal homeostasis factor Atx2p</fullName>
    </submittedName>
</protein>
<proteinExistence type="predicted"/>
<sequence>MLNNIFNVLAATVSMAVFTFLVGYIPLYIKLDPAYLSLASVASMGLLVSTALAVVIPEGIETVWEASKANGEDHIRAIGVLLLAGFVLMYVLDNLGSIPYIGEVFEKFYKNENGRSDQQSKLSPSTIFKSIFSSSITLGLIIHAITDGISLGTSFTRMSGFQLMFYFSLLAHKLPTSISLVTILIKENYSYSIIPFHLGLFALASPITSFVTYLALSMGTTDPLAVGYLLLFSGGTFIYVVIHVILDINTTGDHAEKGMPMPQSEDTSQFSEFTITEEDEENEEILIRAKSNSLDGYQLLASLIGMSIPIIFGLLLEH</sequence>
<dbReference type="EMBL" id="CAKXYY010000011">
    <property type="protein sequence ID" value="CAH2353583.1"/>
    <property type="molecule type" value="Genomic_DNA"/>
</dbReference>
<feature type="transmembrane region" description="Helical" evidence="7">
    <location>
        <begin position="296"/>
        <end position="316"/>
    </location>
</feature>
<evidence type="ECO:0000256" key="6">
    <source>
        <dbReference type="ARBA" id="ARBA00023136"/>
    </source>
</evidence>
<dbReference type="Pfam" id="PF02535">
    <property type="entry name" value="Zip"/>
    <property type="match status" value="1"/>
</dbReference>
<evidence type="ECO:0000313" key="8">
    <source>
        <dbReference type="EMBL" id="CAH2353583.1"/>
    </source>
</evidence>
<keyword evidence="3 7" id="KW-0812">Transmembrane</keyword>
<feature type="transmembrane region" description="Helical" evidence="7">
    <location>
        <begin position="35"/>
        <end position="55"/>
    </location>
</feature>
<comment type="caution">
    <text evidence="8">The sequence shown here is derived from an EMBL/GenBank/DDBJ whole genome shotgun (WGS) entry which is preliminary data.</text>
</comment>
<feature type="transmembrane region" description="Helical" evidence="7">
    <location>
        <begin position="163"/>
        <end position="185"/>
    </location>
</feature>
<keyword evidence="9" id="KW-1185">Reference proteome</keyword>
<dbReference type="PANTHER" id="PTHR16133:SF0">
    <property type="entry name" value="ZINC_IRON REGULATED TRANSPORTER-RELATED PROTEIN 102B, ISOFORM E"/>
    <property type="match status" value="1"/>
</dbReference>
<dbReference type="AlphaFoldDB" id="A0A9P0QRE8"/>
<feature type="transmembrane region" description="Helical" evidence="7">
    <location>
        <begin position="75"/>
        <end position="92"/>
    </location>
</feature>
<reference evidence="8" key="1">
    <citation type="submission" date="2022-03" db="EMBL/GenBank/DDBJ databases">
        <authorList>
            <person name="Legras J.-L."/>
            <person name="Devillers H."/>
            <person name="Grondin C."/>
        </authorList>
    </citation>
    <scope>NUCLEOTIDE SEQUENCE</scope>
    <source>
        <strain evidence="8">CLIB 1423</strain>
    </source>
</reference>
<feature type="transmembrane region" description="Helical" evidence="7">
    <location>
        <begin position="131"/>
        <end position="151"/>
    </location>
</feature>
<dbReference type="OrthoDB" id="19859at2759"/>
<dbReference type="GO" id="GO:0046873">
    <property type="term" value="F:metal ion transmembrane transporter activity"/>
    <property type="evidence" value="ECO:0007669"/>
    <property type="project" value="InterPro"/>
</dbReference>
<evidence type="ECO:0000256" key="1">
    <source>
        <dbReference type="ARBA" id="ARBA00004127"/>
    </source>
</evidence>
<dbReference type="Proteomes" id="UP000837801">
    <property type="component" value="Unassembled WGS sequence"/>
</dbReference>
<gene>
    <name evidence="8" type="ORF">CLIB1423_11S03026</name>
</gene>